<dbReference type="OrthoDB" id="3588062at2"/>
<proteinExistence type="predicted"/>
<evidence type="ECO:0000256" key="1">
    <source>
        <dbReference type="ARBA" id="ARBA00022763"/>
    </source>
</evidence>
<dbReference type="Proteomes" id="UP000320011">
    <property type="component" value="Unassembled WGS sequence"/>
</dbReference>
<evidence type="ECO:0000259" key="4">
    <source>
        <dbReference type="Pfam" id="PF12705"/>
    </source>
</evidence>
<reference evidence="5 6" key="2">
    <citation type="submission" date="2019-08" db="EMBL/GenBank/DDBJ databases">
        <title>Amycolatopsis acidicola sp. nov., isolated from peat swamp forest soil.</title>
        <authorList>
            <person name="Srisuk N."/>
        </authorList>
    </citation>
    <scope>NUCLEOTIDE SEQUENCE [LARGE SCALE GENOMIC DNA]</scope>
    <source>
        <strain evidence="5 6">TBRC 6029</strain>
    </source>
</reference>
<evidence type="ECO:0000256" key="2">
    <source>
        <dbReference type="ARBA" id="ARBA00022806"/>
    </source>
</evidence>
<dbReference type="GO" id="GO:0006281">
    <property type="term" value="P:DNA repair"/>
    <property type="evidence" value="ECO:0007669"/>
    <property type="project" value="UniProtKB-KW"/>
</dbReference>
<evidence type="ECO:0000313" key="5">
    <source>
        <dbReference type="EMBL" id="TVT61917.1"/>
    </source>
</evidence>
<keyword evidence="2" id="KW-0347">Helicase</keyword>
<reference evidence="5 6" key="1">
    <citation type="submission" date="2019-07" db="EMBL/GenBank/DDBJ databases">
        <authorList>
            <person name="Duangmal K."/>
            <person name="Teo W.F.A."/>
        </authorList>
    </citation>
    <scope>NUCLEOTIDE SEQUENCE [LARGE SCALE GENOMIC DNA]</scope>
    <source>
        <strain evidence="5 6">TBRC 6029</strain>
    </source>
</reference>
<protein>
    <submittedName>
        <fullName evidence="5">PD-(D/E)XK nuclease family protein</fullName>
    </submittedName>
</protein>
<name>A0A558DLL9_9PSEU</name>
<dbReference type="Gene3D" id="3.90.320.10">
    <property type="match status" value="1"/>
</dbReference>
<organism evidence="5 6">
    <name type="scientific">Amycolatopsis rhizosphaerae</name>
    <dbReference type="NCBI Taxonomy" id="2053003"/>
    <lineage>
        <taxon>Bacteria</taxon>
        <taxon>Bacillati</taxon>
        <taxon>Actinomycetota</taxon>
        <taxon>Actinomycetes</taxon>
        <taxon>Pseudonocardiales</taxon>
        <taxon>Pseudonocardiaceae</taxon>
        <taxon>Amycolatopsis</taxon>
    </lineage>
</organism>
<feature type="domain" description="PD-(D/E)XK endonuclease-like" evidence="4">
    <location>
        <begin position="288"/>
        <end position="527"/>
    </location>
</feature>
<keyword evidence="1" id="KW-0227">DNA damage</keyword>
<keyword evidence="6" id="KW-1185">Reference proteome</keyword>
<dbReference type="InterPro" id="IPR011604">
    <property type="entry name" value="PDDEXK-like_dom_sf"/>
</dbReference>
<keyword evidence="2" id="KW-0547">Nucleotide-binding</keyword>
<dbReference type="EMBL" id="VJWX01000008">
    <property type="protein sequence ID" value="TVT61917.1"/>
    <property type="molecule type" value="Genomic_DNA"/>
</dbReference>
<dbReference type="InterPro" id="IPR038726">
    <property type="entry name" value="PDDEXK_AddAB-type"/>
</dbReference>
<evidence type="ECO:0000256" key="3">
    <source>
        <dbReference type="ARBA" id="ARBA00023204"/>
    </source>
</evidence>
<evidence type="ECO:0000313" key="6">
    <source>
        <dbReference type="Proteomes" id="UP000320011"/>
    </source>
</evidence>
<keyword evidence="3" id="KW-0234">DNA repair</keyword>
<dbReference type="Pfam" id="PF12705">
    <property type="entry name" value="PDDEXK_1"/>
    <property type="match status" value="1"/>
</dbReference>
<gene>
    <name evidence="5" type="ORF">FNH05_01910</name>
</gene>
<dbReference type="AlphaFoldDB" id="A0A558DLL9"/>
<keyword evidence="2" id="KW-0378">Hydrolase</keyword>
<keyword evidence="2" id="KW-0067">ATP-binding</keyword>
<sequence>MTVNPWVVPVGMAGSDGLVRIGTGAADDELLTCPSYLGVKVRPRIRSRRPSWAPAAQFEMFTLQPVMAALDSVEYCQLSEDAALAEIGQSGTPLHPGLIKFARHAVHNFLTIGCEEKGLEPVPDWWVVRKTSARIWELYGWGRRYQSTDGRRREFRFLRLGEAANHRHDRTKTAIAAYVTAFGVPAVWPDPWREPFDLREARPVDHARVVEVSLANGSADVLFDGTPADAEAYYAEHGRRRVASIAAGGPARPGSSCAECKQLTSCGSLPRIPGVLALPTTRAPIRTVSTSDLRYHRTCPAQAHLRSLHLPRAYEYGAEAELGHAVHAWLEDAHRDGTACDPATMPTGKTAWSAGRWRVDGDAARIGARMLRRHIDVCALHHSDTVTQVQVEPRLAVHDTAAQAVVLAKPDMIYMDDGGWVWRELKTTQKGRWFHDDLLDEFPQLALAVSFLAEGALGGDAAMARVELEVLRPEGAEIDVIDPTDPERLAKAREVLRRLAQPWRADETFEARPSKNCRWCPVSRWCPSFPGSDLPDEEDSGAW</sequence>
<dbReference type="GO" id="GO:0004386">
    <property type="term" value="F:helicase activity"/>
    <property type="evidence" value="ECO:0007669"/>
    <property type="project" value="UniProtKB-KW"/>
</dbReference>
<accession>A0A558DLL9</accession>
<comment type="caution">
    <text evidence="5">The sequence shown here is derived from an EMBL/GenBank/DDBJ whole genome shotgun (WGS) entry which is preliminary data.</text>
</comment>